<name>A9B7T6_HERA2</name>
<accession>A9B7T6</accession>
<dbReference type="KEGG" id="hau:Haur_1821"/>
<dbReference type="HOGENOM" id="CLU_1439275_0_0_0"/>
<reference evidence="1 2" key="1">
    <citation type="journal article" date="2011" name="Stand. Genomic Sci.">
        <title>Complete genome sequence of the filamentous gliding predatory bacterium Herpetosiphon aurantiacus type strain (114-95(T)).</title>
        <authorList>
            <person name="Kiss H."/>
            <person name="Nett M."/>
            <person name="Domin N."/>
            <person name="Martin K."/>
            <person name="Maresca J.A."/>
            <person name="Copeland A."/>
            <person name="Lapidus A."/>
            <person name="Lucas S."/>
            <person name="Berry K.W."/>
            <person name="Glavina Del Rio T."/>
            <person name="Dalin E."/>
            <person name="Tice H."/>
            <person name="Pitluck S."/>
            <person name="Richardson P."/>
            <person name="Bruce D."/>
            <person name="Goodwin L."/>
            <person name="Han C."/>
            <person name="Detter J.C."/>
            <person name="Schmutz J."/>
            <person name="Brettin T."/>
            <person name="Land M."/>
            <person name="Hauser L."/>
            <person name="Kyrpides N.C."/>
            <person name="Ivanova N."/>
            <person name="Goker M."/>
            <person name="Woyke T."/>
            <person name="Klenk H.P."/>
            <person name="Bryant D.A."/>
        </authorList>
    </citation>
    <scope>NUCLEOTIDE SEQUENCE [LARGE SCALE GENOMIC DNA]</scope>
    <source>
        <strain evidence="2">ATCC 23779 / DSM 785 / 114-95</strain>
    </source>
</reference>
<dbReference type="InParanoid" id="A9B7T6"/>
<dbReference type="PROSITE" id="PS51257">
    <property type="entry name" value="PROKAR_LIPOPROTEIN"/>
    <property type="match status" value="1"/>
</dbReference>
<dbReference type="AlphaFoldDB" id="A9B7T6"/>
<keyword evidence="2" id="KW-1185">Reference proteome</keyword>
<evidence type="ECO:0000313" key="2">
    <source>
        <dbReference type="Proteomes" id="UP000000787"/>
    </source>
</evidence>
<evidence type="ECO:0000313" key="1">
    <source>
        <dbReference type="EMBL" id="ABX04464.1"/>
    </source>
</evidence>
<proteinExistence type="predicted"/>
<sequence length="173" mass="19159">MQQKRLSWNWVGAGLAGVLLLTGCGSPQKISYAAGNSITSNTNISGYNFLDWQAGMRVLMVYDGAYQKEDCESSMELKGTTAINQCRIVFNDGTIVVWRIVTDDGKSAELIINETSYRIPEAGNLVVIHPENGVIQVQQQQRELTTISFTEKSIDAWLKADPLIAPIVFPKIY</sequence>
<protein>
    <recommendedName>
        <fullName evidence="3">Lipoprotein</fullName>
    </recommendedName>
</protein>
<dbReference type="Proteomes" id="UP000000787">
    <property type="component" value="Chromosome"/>
</dbReference>
<organism evidence="1 2">
    <name type="scientific">Herpetosiphon aurantiacus (strain ATCC 23779 / DSM 785 / 114-95)</name>
    <dbReference type="NCBI Taxonomy" id="316274"/>
    <lineage>
        <taxon>Bacteria</taxon>
        <taxon>Bacillati</taxon>
        <taxon>Chloroflexota</taxon>
        <taxon>Chloroflexia</taxon>
        <taxon>Herpetosiphonales</taxon>
        <taxon>Herpetosiphonaceae</taxon>
        <taxon>Herpetosiphon</taxon>
    </lineage>
</organism>
<dbReference type="BioCyc" id="HAUR316274:GHYA-1849-MONOMER"/>
<evidence type="ECO:0008006" key="3">
    <source>
        <dbReference type="Google" id="ProtNLM"/>
    </source>
</evidence>
<gene>
    <name evidence="1" type="ordered locus">Haur_1821</name>
</gene>
<dbReference type="EMBL" id="CP000875">
    <property type="protein sequence ID" value="ABX04464.1"/>
    <property type="molecule type" value="Genomic_DNA"/>
</dbReference>